<sequence>MLSARQVMNKPTFGFIEALSARALLQGKTWP</sequence>
<evidence type="ECO:0000313" key="1">
    <source>
        <dbReference type="EMBL" id="SBP88786.1"/>
    </source>
</evidence>
<dbReference type="Proteomes" id="UP000214566">
    <property type="component" value="Unassembled WGS sequence"/>
</dbReference>
<keyword evidence="2" id="KW-1185">Reference proteome</keyword>
<organism evidence="1 2">
    <name type="scientific">Thiomonas delicata</name>
    <name type="common">Thiomonas cuprina</name>
    <dbReference type="NCBI Taxonomy" id="364030"/>
    <lineage>
        <taxon>Bacteria</taxon>
        <taxon>Pseudomonadati</taxon>
        <taxon>Pseudomonadota</taxon>
        <taxon>Betaproteobacteria</taxon>
        <taxon>Burkholderiales</taxon>
        <taxon>Thiomonas</taxon>
    </lineage>
</organism>
<evidence type="ECO:0000313" key="2">
    <source>
        <dbReference type="Proteomes" id="UP000214566"/>
    </source>
</evidence>
<reference evidence="1 2" key="1">
    <citation type="submission" date="2016-06" db="EMBL/GenBank/DDBJ databases">
        <authorList>
            <person name="Kjaerup R.B."/>
            <person name="Dalgaard T.S."/>
            <person name="Juul-Madsen H.R."/>
        </authorList>
    </citation>
    <scope>NUCLEOTIDE SEQUENCE [LARGE SCALE GENOMIC DNA]</scope>
    <source>
        <strain evidence="1 2">DSM 16361</strain>
    </source>
</reference>
<protein>
    <submittedName>
        <fullName evidence="1">Uncharacterized protein</fullName>
    </submittedName>
</protein>
<dbReference type="AlphaFoldDB" id="A0A238D656"/>
<proteinExistence type="predicted"/>
<name>A0A238D656_THIDL</name>
<dbReference type="EMBL" id="FLMQ01000056">
    <property type="protein sequence ID" value="SBP88786.1"/>
    <property type="molecule type" value="Genomic_DNA"/>
</dbReference>
<gene>
    <name evidence="1" type="ORF">THIARS_70406</name>
</gene>
<accession>A0A238D656</accession>